<organism evidence="2 3">
    <name type="scientific">Clostridium kluyveri (strain ATCC 8527 / DSM 555 / NBRC 12016 / NCIMB 10680 / K1)</name>
    <dbReference type="NCBI Taxonomy" id="431943"/>
    <lineage>
        <taxon>Bacteria</taxon>
        <taxon>Bacillati</taxon>
        <taxon>Bacillota</taxon>
        <taxon>Clostridia</taxon>
        <taxon>Eubacteriales</taxon>
        <taxon>Clostridiaceae</taxon>
        <taxon>Clostridium</taxon>
    </lineage>
</organism>
<gene>
    <name evidence="2" type="ordered locus">CKL_1848</name>
</gene>
<dbReference type="InterPro" id="IPR010982">
    <property type="entry name" value="Lambda_DNA-bd_dom_sf"/>
</dbReference>
<dbReference type="Proteomes" id="UP000002411">
    <property type="component" value="Chromosome"/>
</dbReference>
<dbReference type="Pfam" id="PF01381">
    <property type="entry name" value="HTH_3"/>
    <property type="match status" value="1"/>
</dbReference>
<evidence type="ECO:0000313" key="3">
    <source>
        <dbReference type="Proteomes" id="UP000002411"/>
    </source>
</evidence>
<dbReference type="AlphaFoldDB" id="A5N9A9"/>
<dbReference type="PROSITE" id="PS50943">
    <property type="entry name" value="HTH_CROC1"/>
    <property type="match status" value="1"/>
</dbReference>
<dbReference type="Gene3D" id="1.10.260.40">
    <property type="entry name" value="lambda repressor-like DNA-binding domains"/>
    <property type="match status" value="1"/>
</dbReference>
<keyword evidence="3" id="KW-1185">Reference proteome</keyword>
<dbReference type="STRING" id="431943.CKL_1848"/>
<name>A5N9A9_CLOK5</name>
<reference evidence="2 3" key="1">
    <citation type="journal article" date="2008" name="Proc. Natl. Acad. Sci. U.S.A.">
        <title>The genome of Clostridium kluyveri, a strict anaerobe with unique metabolic features.</title>
        <authorList>
            <person name="Seedorf H."/>
            <person name="Fricke W.F."/>
            <person name="Veith B."/>
            <person name="Brueggemann H."/>
            <person name="Liesegang H."/>
            <person name="Strittmatter A."/>
            <person name="Miethke M."/>
            <person name="Buckel W."/>
            <person name="Hinderberger J."/>
            <person name="Li F."/>
            <person name="Hagemeier C."/>
            <person name="Thauer R.K."/>
            <person name="Gottschalk G."/>
        </authorList>
    </citation>
    <scope>NUCLEOTIDE SEQUENCE [LARGE SCALE GENOMIC DNA]</scope>
    <source>
        <strain evidence="3">ATCC 8527 / DSM 555 / NCIMB 10680</strain>
    </source>
</reference>
<evidence type="ECO:0000259" key="1">
    <source>
        <dbReference type="PROSITE" id="PS50943"/>
    </source>
</evidence>
<dbReference type="SMART" id="SM00530">
    <property type="entry name" value="HTH_XRE"/>
    <property type="match status" value="1"/>
</dbReference>
<dbReference type="GO" id="GO:0003677">
    <property type="term" value="F:DNA binding"/>
    <property type="evidence" value="ECO:0007669"/>
    <property type="project" value="InterPro"/>
</dbReference>
<dbReference type="InterPro" id="IPR001387">
    <property type="entry name" value="Cro/C1-type_HTH"/>
</dbReference>
<dbReference type="HOGENOM" id="CLU_066192_29_2_9"/>
<dbReference type="SUPFAM" id="SSF47413">
    <property type="entry name" value="lambda repressor-like DNA-binding domains"/>
    <property type="match status" value="1"/>
</dbReference>
<evidence type="ECO:0000313" key="2">
    <source>
        <dbReference type="EMBL" id="EDK33890.1"/>
    </source>
</evidence>
<dbReference type="KEGG" id="ckl:CKL_1848"/>
<accession>A5N9A9</accession>
<dbReference type="EMBL" id="CP000673">
    <property type="protein sequence ID" value="EDK33890.1"/>
    <property type="molecule type" value="Genomic_DNA"/>
</dbReference>
<proteinExistence type="predicted"/>
<dbReference type="CDD" id="cd00093">
    <property type="entry name" value="HTH_XRE"/>
    <property type="match status" value="1"/>
</dbReference>
<protein>
    <recommendedName>
        <fullName evidence="1">HTH cro/C1-type domain-containing protein</fullName>
    </recommendedName>
</protein>
<feature type="domain" description="HTH cro/C1-type" evidence="1">
    <location>
        <begin position="9"/>
        <end position="63"/>
    </location>
</feature>
<sequence>MLKINVNKIILARARMEMSTRELSKVSGVAVSTINKIERGYTTPNPVTIGKLAKGLNVSVEQVVDIEEN</sequence>